<dbReference type="Gene3D" id="3.40.50.300">
    <property type="entry name" value="P-loop containing nucleotide triphosphate hydrolases"/>
    <property type="match status" value="1"/>
</dbReference>
<feature type="transmembrane region" description="Helical" evidence="1">
    <location>
        <begin position="12"/>
        <end position="39"/>
    </location>
</feature>
<dbReference type="PANTHER" id="PTHR36153">
    <property type="entry name" value="INNER MEMBRANE PROTEIN-RELATED"/>
    <property type="match status" value="1"/>
</dbReference>
<dbReference type="EMBL" id="CP008743">
    <property type="protein sequence ID" value="ARN85183.1"/>
    <property type="molecule type" value="Genomic_DNA"/>
</dbReference>
<feature type="transmembrane region" description="Helical" evidence="1">
    <location>
        <begin position="438"/>
        <end position="459"/>
    </location>
</feature>
<gene>
    <name evidence="3" type="ORF">GQ61_07685</name>
</gene>
<dbReference type="RefSeq" id="WP_085784724.1">
    <property type="nucleotide sequence ID" value="NZ_CP008743.1"/>
</dbReference>
<dbReference type="SUPFAM" id="SSF52540">
    <property type="entry name" value="P-loop containing nucleoside triphosphate hydrolases"/>
    <property type="match status" value="1"/>
</dbReference>
<dbReference type="STRING" id="1414854.GQ61_07685"/>
<evidence type="ECO:0000313" key="4">
    <source>
        <dbReference type="Proteomes" id="UP000237351"/>
    </source>
</evidence>
<dbReference type="PANTHER" id="PTHR36153:SF1">
    <property type="entry name" value="TYPE VI SECRETION SYSTEM COMPONENT TSSM1"/>
    <property type="match status" value="1"/>
</dbReference>
<dbReference type="Proteomes" id="UP000237351">
    <property type="component" value="Chromosome"/>
</dbReference>
<keyword evidence="4" id="KW-1185">Reference proteome</keyword>
<feature type="domain" description="Type VI secretion system component TssM1 N-terminal" evidence="2">
    <location>
        <begin position="178"/>
        <end position="439"/>
    </location>
</feature>
<evidence type="ECO:0000259" key="2">
    <source>
        <dbReference type="Pfam" id="PF14331"/>
    </source>
</evidence>
<dbReference type="InterPro" id="IPR025743">
    <property type="entry name" value="TssM1_N"/>
</dbReference>
<dbReference type="InterPro" id="IPR027417">
    <property type="entry name" value="P-loop_NTPase"/>
</dbReference>
<name>A0A1W6N5P0_9PROT</name>
<dbReference type="OrthoDB" id="9758229at2"/>
<dbReference type="Pfam" id="PF14331">
    <property type="entry name" value="IcmF-related_N"/>
    <property type="match status" value="1"/>
</dbReference>
<sequence>MLGAFLEKLLPYLPYIAFGAIVLGVIVIVCLVLVAAAAIKRSAKNRALARPQTVSVAEEKKPKGMNSFFWAIHRFKERWGWLDKDEMSQSFKRTMAILKTYLSDRDPQYELPWYLLLGSQDSGKTTLLNDVDLEMPIGSPEYEIQGDDAKLNWYFFNQGILIDAKGALVLEKAGLNNNDEDWQYLLRLFNRFRPKRPIDGVILTIPADELFGESHLSKNEITERAHVISEKLNKLVNFLAMQVPVYVIVTKCDLIPGFDSFVTETPTQNQQQIFGWSSPYSIDTGYNQGWVDELFSYMHRYINRTRDAIFSEGKTHDERDGVFLFPIEFSNLKPNLGNYLNSIFKISEYHEPFFLRGVYFCGQADVSDIAADALFELNEPQRLGDLLEEEKLIGLDDPLAQSIKKRVIYLRDLFERKIFPEASLAKPNIRLIASTNRLLNFVKASAVGLTTAWIIGLFYSHNILKEKATDIVPTLNIIEQSISGVNQRQDLSENNTEMMHFLDHHSQLILSDFSSMKTTSTKSFFIPISWISILDQRIGQCLTAAYSKVILPSLYGALVRKTKSITDINTIPELSRTARKELIVNPTQSQSFHNLKEYVANIRALEHFSNTYNTLEEKRNVQDFSELINYLYETPVSTDFHRNFDYYMSALKIATETPMDLQPFQVMAGEKLGILYRNFLKQAFNIRKNYPLIFNFETSICSLSDVKNHQNVDGLDLRKTVDQAIALADMASQGTWNWLDNQLFNPSQDYKIVMDRIAASNLFGTQMSEELLKITNQDFQKFKIDLAKFKSPLTGSFFEIRNGQVVSNPSPGLIEFIDTMSGFLKESFMDRVAKVHFTYKVPPGKLLFWDDMILKKSLDVVDDYTQFTQHSLVKMPIKYQKLTLTLGQNNVRELIMASFAQAQNFQDLPEGMTAFALREMLHSQIQNIITVAPYFGKLLTVFEKGHNLVKNAKLREFFITQSYQLLERTEALLDSENLYSVDQDSLRQWDGEPILAYLAFDVPDENNLAAYLTAQRGRITYLAREMAEPLLMMLNLGFLEDIPVDLPLANRWARIVSTINDYEKKTPGNTLKILEDYILQELNDITLENCMARVEDERNFESGGDYFLEVRHRLEVSALKRCQSIIGKSSNERYDRLSSFFNENLANRFPFTKHNRYDSLEADPEDVRTFFELFNSLTTSELDILSTSKDYNNSHGSAGEFIKQIQSIRGITMAAVDLGLEGQKSMMVNFDLEFRTDRKKEVGGDQIIDWALEVGDNIIDFRAKKNQGSWKSGDPITLSFRWANDAYTAPTTDNAQDALSVIGNTAIYSYNGRWSLIRLLRDHMITDQQFKNHPIPILLEFKIPTIRKAKIDSDEEADEEDVDEPTLITNKIPPYSKVFLRLALHTPEKPKKNAKKAAPAKGTKLMMLPRFPTQAPVF</sequence>
<reference evidence="3 4" key="1">
    <citation type="submission" date="2014-06" db="EMBL/GenBank/DDBJ databases">
        <title>The genome of the endonuclear symbiont Nucleicultrix amoebiphila.</title>
        <authorList>
            <person name="Schulz F."/>
            <person name="Horn M."/>
        </authorList>
    </citation>
    <scope>NUCLEOTIDE SEQUENCE [LARGE SCALE GENOMIC DNA]</scope>
    <source>
        <strain evidence="3 4">FS5</strain>
    </source>
</reference>
<keyword evidence="1" id="KW-0472">Membrane</keyword>
<evidence type="ECO:0000313" key="3">
    <source>
        <dbReference type="EMBL" id="ARN85183.1"/>
    </source>
</evidence>
<proteinExistence type="predicted"/>
<dbReference type="InterPro" id="IPR053156">
    <property type="entry name" value="T6SS_TssM-like"/>
</dbReference>
<accession>A0A1W6N5P0</accession>
<organism evidence="3 4">
    <name type="scientific">Candidatus Nucleicultrix amoebiphila FS5</name>
    <dbReference type="NCBI Taxonomy" id="1414854"/>
    <lineage>
        <taxon>Bacteria</taxon>
        <taxon>Pseudomonadati</taxon>
        <taxon>Pseudomonadota</taxon>
        <taxon>Alphaproteobacteria</taxon>
        <taxon>Holosporales</taxon>
        <taxon>Candidatus Nucleicultricaceae</taxon>
        <taxon>Candidatus Nucleicultrix</taxon>
    </lineage>
</organism>
<keyword evidence="1" id="KW-1133">Transmembrane helix</keyword>
<dbReference type="KEGG" id="naf:GQ61_07685"/>
<keyword evidence="1" id="KW-0812">Transmembrane</keyword>
<evidence type="ECO:0000256" key="1">
    <source>
        <dbReference type="SAM" id="Phobius"/>
    </source>
</evidence>
<protein>
    <recommendedName>
        <fullName evidence="2">Type VI secretion system component TssM1 N-terminal domain-containing protein</fullName>
    </recommendedName>
</protein>